<name>A0ABY7A942_9FIRM</name>
<accession>A0ABY7A942</accession>
<sequence length="512" mass="57601">MIRAVTTENGRIRGLPAADPRITSFKGIPFAAPPIGKNRFRAPQPAEDWSGELKAFEFAPISMQAPVGVDKDNLYTREWAVDPDVPMSEDCLYLNVWTPALSADDKLPVFVWYFGGGYQVGNTAEMEFDGERLARRGIVVVTVNYRLNVFGFLCHPDITREAPEAPANFGLLDQQAGTRWVKRNIASFGGDPDNITIGGQSAGGGSVLRQLTCQENEGLFQKAIIESGMFTELYPGTILFNDRLTLSEAEEEGVKFFELLGVSTLEEARKLDAEYVNRKGLQYNKFWLPAVDNVFSTGYAFDLMVQNKRLMVPLLFGHTSDEFHAAPQVGSIEELRQLAFSLFGSDGEEFLSICKSDSGNLEEMKQKASVRMVEHANRIIAQANSNSGNKEPVYYYNFDAQIPGWDNPGTFHSVDLWFFFETLAKCWRPFTGKHYDLARLMCNYWANFIRSGDPNGTDADGEEMPHWAPYETDAPYGMYFGETAEFVKKEPEEIMKFLLKEYFIKGQNEGIQ</sequence>
<dbReference type="PROSITE" id="PS00122">
    <property type="entry name" value="CARBOXYLESTERASE_B_1"/>
    <property type="match status" value="1"/>
</dbReference>
<gene>
    <name evidence="5" type="ORF">OW255_16735</name>
</gene>
<organism evidence="5 6">
    <name type="scientific">Lacrimispora xylanolytica</name>
    <dbReference type="NCBI Taxonomy" id="29375"/>
    <lineage>
        <taxon>Bacteria</taxon>
        <taxon>Bacillati</taxon>
        <taxon>Bacillota</taxon>
        <taxon>Clostridia</taxon>
        <taxon>Lachnospirales</taxon>
        <taxon>Lachnospiraceae</taxon>
        <taxon>Lacrimispora</taxon>
    </lineage>
</organism>
<comment type="similarity">
    <text evidence="1 3">Belongs to the type-B carboxylesterase/lipase family.</text>
</comment>
<feature type="domain" description="Carboxylesterase type B" evidence="4">
    <location>
        <begin position="4"/>
        <end position="482"/>
    </location>
</feature>
<dbReference type="InterPro" id="IPR050309">
    <property type="entry name" value="Type-B_Carboxylest/Lipase"/>
</dbReference>
<proteinExistence type="inferred from homology"/>
<evidence type="ECO:0000256" key="2">
    <source>
        <dbReference type="ARBA" id="ARBA00022801"/>
    </source>
</evidence>
<evidence type="ECO:0000256" key="3">
    <source>
        <dbReference type="RuleBase" id="RU361235"/>
    </source>
</evidence>
<evidence type="ECO:0000256" key="1">
    <source>
        <dbReference type="ARBA" id="ARBA00005964"/>
    </source>
</evidence>
<dbReference type="InterPro" id="IPR002018">
    <property type="entry name" value="CarbesteraseB"/>
</dbReference>
<dbReference type="PANTHER" id="PTHR11559">
    <property type="entry name" value="CARBOXYLESTERASE"/>
    <property type="match status" value="1"/>
</dbReference>
<protein>
    <recommendedName>
        <fullName evidence="3">Carboxylic ester hydrolase</fullName>
        <ecNumber evidence="3">3.1.1.-</ecNumber>
    </recommendedName>
</protein>
<keyword evidence="6" id="KW-1185">Reference proteome</keyword>
<dbReference type="EMBL" id="CP113524">
    <property type="protein sequence ID" value="WAJ23195.1"/>
    <property type="molecule type" value="Genomic_DNA"/>
</dbReference>
<dbReference type="EC" id="3.1.1.-" evidence="3"/>
<evidence type="ECO:0000259" key="4">
    <source>
        <dbReference type="Pfam" id="PF00135"/>
    </source>
</evidence>
<dbReference type="InterPro" id="IPR019826">
    <property type="entry name" value="Carboxylesterase_B_AS"/>
</dbReference>
<dbReference type="SUPFAM" id="SSF53474">
    <property type="entry name" value="alpha/beta-Hydrolases"/>
    <property type="match status" value="1"/>
</dbReference>
<dbReference type="PROSITE" id="PS00941">
    <property type="entry name" value="CARBOXYLESTERASE_B_2"/>
    <property type="match status" value="1"/>
</dbReference>
<evidence type="ECO:0000313" key="5">
    <source>
        <dbReference type="EMBL" id="WAJ23195.1"/>
    </source>
</evidence>
<reference evidence="5" key="1">
    <citation type="submission" date="2022-11" db="EMBL/GenBank/DDBJ databases">
        <title>Lacrimispora xylanolytica sy1, complete genome.</title>
        <authorList>
            <person name="Choi S."/>
        </authorList>
    </citation>
    <scope>NUCLEOTIDE SEQUENCE</scope>
    <source>
        <strain evidence="5">Sy1</strain>
    </source>
</reference>
<dbReference type="RefSeq" id="WP_268114712.1">
    <property type="nucleotide sequence ID" value="NZ_CP113524.1"/>
</dbReference>
<dbReference type="InterPro" id="IPR019819">
    <property type="entry name" value="Carboxylesterase_B_CS"/>
</dbReference>
<evidence type="ECO:0000313" key="6">
    <source>
        <dbReference type="Proteomes" id="UP001163115"/>
    </source>
</evidence>
<dbReference type="Pfam" id="PF00135">
    <property type="entry name" value="COesterase"/>
    <property type="match status" value="1"/>
</dbReference>
<dbReference type="InterPro" id="IPR029058">
    <property type="entry name" value="AB_hydrolase_fold"/>
</dbReference>
<dbReference type="Gene3D" id="3.40.50.1820">
    <property type="entry name" value="alpha/beta hydrolase"/>
    <property type="match status" value="1"/>
</dbReference>
<dbReference type="Proteomes" id="UP001163115">
    <property type="component" value="Chromosome"/>
</dbReference>
<keyword evidence="2 3" id="KW-0378">Hydrolase</keyword>